<feature type="compositionally biased region" description="Polar residues" evidence="1">
    <location>
        <begin position="8"/>
        <end position="22"/>
    </location>
</feature>
<gene>
    <name evidence="3" type="ORF">HS088_TW12G00634</name>
</gene>
<dbReference type="PANTHER" id="PTHR33429:SF24">
    <property type="entry name" value="EXPRESSED PROTEIN"/>
    <property type="match status" value="1"/>
</dbReference>
<accession>A0A7J7CZH0</accession>
<organism evidence="3 4">
    <name type="scientific">Tripterygium wilfordii</name>
    <name type="common">Thunder God vine</name>
    <dbReference type="NCBI Taxonomy" id="458696"/>
    <lineage>
        <taxon>Eukaryota</taxon>
        <taxon>Viridiplantae</taxon>
        <taxon>Streptophyta</taxon>
        <taxon>Embryophyta</taxon>
        <taxon>Tracheophyta</taxon>
        <taxon>Spermatophyta</taxon>
        <taxon>Magnoliopsida</taxon>
        <taxon>eudicotyledons</taxon>
        <taxon>Gunneridae</taxon>
        <taxon>Pentapetalae</taxon>
        <taxon>rosids</taxon>
        <taxon>fabids</taxon>
        <taxon>Celastrales</taxon>
        <taxon>Celastraceae</taxon>
        <taxon>Tripterygium</taxon>
    </lineage>
</organism>
<keyword evidence="2" id="KW-1133">Transmembrane helix</keyword>
<name>A0A7J7CZH0_TRIWF</name>
<feature type="region of interest" description="Disordered" evidence="1">
    <location>
        <begin position="77"/>
        <end position="124"/>
    </location>
</feature>
<dbReference type="AlphaFoldDB" id="A0A7J7CZH0"/>
<evidence type="ECO:0000313" key="3">
    <source>
        <dbReference type="EMBL" id="KAF5739428.1"/>
    </source>
</evidence>
<keyword evidence="2" id="KW-0812">Transmembrane</keyword>
<dbReference type="Proteomes" id="UP000593562">
    <property type="component" value="Unassembled WGS sequence"/>
</dbReference>
<dbReference type="FunCoup" id="A0A7J7CZH0">
    <property type="interactions" value="53"/>
</dbReference>
<evidence type="ECO:0000256" key="1">
    <source>
        <dbReference type="SAM" id="MobiDB-lite"/>
    </source>
</evidence>
<comment type="caution">
    <text evidence="3">The sequence shown here is derived from an EMBL/GenBank/DDBJ whole genome shotgun (WGS) entry which is preliminary data.</text>
</comment>
<keyword evidence="4" id="KW-1185">Reference proteome</keyword>
<sequence>MSMPIAQQPPSVTLPEQSYSNHSGHTSIGPVIAVMVIIIILGVLAGMIGRLCSGRRIMGYGDYDIESWAERKFSRCIDGRINPSPPRPQVSATSTPVTMPVQANQEPKSEEQSPHNPPSNTDSS</sequence>
<feature type="region of interest" description="Disordered" evidence="1">
    <location>
        <begin position="1"/>
        <end position="22"/>
    </location>
</feature>
<keyword evidence="2" id="KW-0472">Membrane</keyword>
<feature type="compositionally biased region" description="Polar residues" evidence="1">
    <location>
        <begin position="90"/>
        <end position="106"/>
    </location>
</feature>
<dbReference type="InParanoid" id="A0A7J7CZH0"/>
<proteinExistence type="predicted"/>
<protein>
    <submittedName>
        <fullName evidence="3">Uncharacterized protein</fullName>
    </submittedName>
</protein>
<feature type="transmembrane region" description="Helical" evidence="2">
    <location>
        <begin position="28"/>
        <end position="48"/>
    </location>
</feature>
<evidence type="ECO:0000256" key="2">
    <source>
        <dbReference type="SAM" id="Phobius"/>
    </source>
</evidence>
<dbReference type="EMBL" id="JAAARO010000012">
    <property type="protein sequence ID" value="KAF5739428.1"/>
    <property type="molecule type" value="Genomic_DNA"/>
</dbReference>
<reference evidence="3 4" key="1">
    <citation type="journal article" date="2020" name="Nat. Commun.">
        <title>Genome of Tripterygium wilfordii and identification of cytochrome P450 involved in triptolide biosynthesis.</title>
        <authorList>
            <person name="Tu L."/>
            <person name="Su P."/>
            <person name="Zhang Z."/>
            <person name="Gao L."/>
            <person name="Wang J."/>
            <person name="Hu T."/>
            <person name="Zhou J."/>
            <person name="Zhang Y."/>
            <person name="Zhao Y."/>
            <person name="Liu Y."/>
            <person name="Song Y."/>
            <person name="Tong Y."/>
            <person name="Lu Y."/>
            <person name="Yang J."/>
            <person name="Xu C."/>
            <person name="Jia M."/>
            <person name="Peters R.J."/>
            <person name="Huang L."/>
            <person name="Gao W."/>
        </authorList>
    </citation>
    <scope>NUCLEOTIDE SEQUENCE [LARGE SCALE GENOMIC DNA]</scope>
    <source>
        <strain evidence="4">cv. XIE 37</strain>
        <tissue evidence="3">Leaf</tissue>
    </source>
</reference>
<evidence type="ECO:0000313" key="4">
    <source>
        <dbReference type="Proteomes" id="UP000593562"/>
    </source>
</evidence>
<dbReference type="PANTHER" id="PTHR33429">
    <property type="entry name" value="OS02G0708000 PROTEIN-RELATED"/>
    <property type="match status" value="1"/>
</dbReference>